<dbReference type="STRING" id="1732.SAMN02910417_00186"/>
<proteinExistence type="inferred from homology"/>
<evidence type="ECO:0000256" key="5">
    <source>
        <dbReference type="SAM" id="MobiDB-lite"/>
    </source>
</evidence>
<feature type="chain" id="PRO_5039516500" evidence="6">
    <location>
        <begin position="22"/>
        <end position="352"/>
    </location>
</feature>
<dbReference type="GO" id="GO:0042597">
    <property type="term" value="C:periplasmic space"/>
    <property type="evidence" value="ECO:0007669"/>
    <property type="project" value="UniProtKB-SubCell"/>
</dbReference>
<feature type="region of interest" description="Disordered" evidence="5">
    <location>
        <begin position="26"/>
        <end position="50"/>
    </location>
</feature>
<feature type="compositionally biased region" description="Acidic residues" evidence="5">
    <location>
        <begin position="39"/>
        <end position="48"/>
    </location>
</feature>
<evidence type="ECO:0000256" key="4">
    <source>
        <dbReference type="ARBA" id="ARBA00022729"/>
    </source>
</evidence>
<sequence length="352" mass="37122">MKKKLLSLLLVTGMLTGLVVGCGSTTASNDGETSTASTEEAESDEDATAEGASTVNIAIQPSGAFIPLIIAREEGWLEEALADYGVEVVWNDFESGPPINESMAADLSDIGTLGDVPTVSAIAAGQDNQVISIAAEGEKAYAILTAADSDIASIADLEGKTIATTLGSTGHNLFEKALETEGLTFDNVNLINISAGDAGTVLSTGEADAVAIWEPNVTRLVENGTAKVLTYGGDVGLLGVNPLVADSKFVEENPEVIKVIIEQYARGVAEIENISDETLSAVAEYLSLDEDQVLTVASNWDYTVDITQDDIDSLQDTISFLVTIGTLTEEYSIEDYVNTDLISQVDYSQYKK</sequence>
<dbReference type="RefSeq" id="WP_090171117.1">
    <property type="nucleotide sequence ID" value="NZ_FMXR01000004.1"/>
</dbReference>
<name>A0A1G6A2I7_EUBOX</name>
<feature type="signal peptide" evidence="6">
    <location>
        <begin position="1"/>
        <end position="21"/>
    </location>
</feature>
<keyword evidence="9" id="KW-1185">Reference proteome</keyword>
<dbReference type="AlphaFoldDB" id="A0A1G6A2I7"/>
<dbReference type="PANTHER" id="PTHR30024:SF42">
    <property type="entry name" value="ALIPHATIC SULFONATES-BINDING PROTEIN-RELATED"/>
    <property type="match status" value="1"/>
</dbReference>
<keyword evidence="3" id="KW-0813">Transport</keyword>
<evidence type="ECO:0000313" key="9">
    <source>
        <dbReference type="Proteomes" id="UP000199228"/>
    </source>
</evidence>
<comment type="similarity">
    <text evidence="2">Belongs to the bacterial solute-binding protein SsuA/TauA family.</text>
</comment>
<dbReference type="OrthoDB" id="286202at2"/>
<dbReference type="Proteomes" id="UP000199228">
    <property type="component" value="Unassembled WGS sequence"/>
</dbReference>
<gene>
    <name evidence="8" type="ORF">SAMN02910417_00186</name>
</gene>
<dbReference type="Gene3D" id="3.40.190.10">
    <property type="entry name" value="Periplasmic binding protein-like II"/>
    <property type="match status" value="2"/>
</dbReference>
<dbReference type="PROSITE" id="PS51257">
    <property type="entry name" value="PROKAR_LIPOPROTEIN"/>
    <property type="match status" value="1"/>
</dbReference>
<evidence type="ECO:0000256" key="2">
    <source>
        <dbReference type="ARBA" id="ARBA00010742"/>
    </source>
</evidence>
<dbReference type="InterPro" id="IPR015168">
    <property type="entry name" value="SsuA/THI5"/>
</dbReference>
<dbReference type="InterPro" id="IPR010067">
    <property type="entry name" value="ABC_SsuA_sub-bd"/>
</dbReference>
<dbReference type="Pfam" id="PF09084">
    <property type="entry name" value="NMT1"/>
    <property type="match status" value="1"/>
</dbReference>
<dbReference type="GO" id="GO:0042626">
    <property type="term" value="F:ATPase-coupled transmembrane transporter activity"/>
    <property type="evidence" value="ECO:0007669"/>
    <property type="project" value="InterPro"/>
</dbReference>
<evidence type="ECO:0000256" key="3">
    <source>
        <dbReference type="ARBA" id="ARBA00022448"/>
    </source>
</evidence>
<evidence type="ECO:0000256" key="1">
    <source>
        <dbReference type="ARBA" id="ARBA00004418"/>
    </source>
</evidence>
<reference evidence="8 9" key="1">
    <citation type="submission" date="2016-10" db="EMBL/GenBank/DDBJ databases">
        <authorList>
            <person name="de Groot N.N."/>
        </authorList>
    </citation>
    <scope>NUCLEOTIDE SEQUENCE [LARGE SCALE GENOMIC DNA]</scope>
    <source>
        <strain evidence="8 9">DSM 3217</strain>
    </source>
</reference>
<dbReference type="EMBL" id="FMXR01000004">
    <property type="protein sequence ID" value="SDB02627.1"/>
    <property type="molecule type" value="Genomic_DNA"/>
</dbReference>
<dbReference type="InterPro" id="IPR001638">
    <property type="entry name" value="Solute-binding_3/MltF_N"/>
</dbReference>
<protein>
    <submittedName>
        <fullName evidence="8">Sulfonate transport system substrate-binding protein</fullName>
    </submittedName>
</protein>
<evidence type="ECO:0000256" key="6">
    <source>
        <dbReference type="SAM" id="SignalP"/>
    </source>
</evidence>
<accession>A0A1G6A2I7</accession>
<evidence type="ECO:0000313" key="8">
    <source>
        <dbReference type="EMBL" id="SDB02627.1"/>
    </source>
</evidence>
<dbReference type="NCBIfam" id="TIGR01728">
    <property type="entry name" value="SsuA_fam"/>
    <property type="match status" value="1"/>
</dbReference>
<dbReference type="SMART" id="SM00062">
    <property type="entry name" value="PBPb"/>
    <property type="match status" value="1"/>
</dbReference>
<comment type="subcellular location">
    <subcellularLocation>
        <location evidence="1">Periplasm</location>
    </subcellularLocation>
</comment>
<evidence type="ECO:0000259" key="7">
    <source>
        <dbReference type="SMART" id="SM00062"/>
    </source>
</evidence>
<dbReference type="GO" id="GO:0016020">
    <property type="term" value="C:membrane"/>
    <property type="evidence" value="ECO:0007669"/>
    <property type="project" value="InterPro"/>
</dbReference>
<dbReference type="PANTHER" id="PTHR30024">
    <property type="entry name" value="ALIPHATIC SULFONATES-BINDING PROTEIN-RELATED"/>
    <property type="match status" value="1"/>
</dbReference>
<keyword evidence="4 6" id="KW-0732">Signal</keyword>
<feature type="domain" description="Solute-binding protein family 3/N-terminal" evidence="7">
    <location>
        <begin position="54"/>
        <end position="277"/>
    </location>
</feature>
<dbReference type="SUPFAM" id="SSF53850">
    <property type="entry name" value="Periplasmic binding protein-like II"/>
    <property type="match status" value="1"/>
</dbReference>
<organism evidence="8 9">
    <name type="scientific">Eubacterium oxidoreducens</name>
    <dbReference type="NCBI Taxonomy" id="1732"/>
    <lineage>
        <taxon>Bacteria</taxon>
        <taxon>Bacillati</taxon>
        <taxon>Bacillota</taxon>
        <taxon>Clostridia</taxon>
        <taxon>Eubacteriales</taxon>
        <taxon>Eubacteriaceae</taxon>
        <taxon>Eubacterium</taxon>
    </lineage>
</organism>